<gene>
    <name evidence="1" type="primary">ABSGL_11258.1 scaffold 12295</name>
</gene>
<dbReference type="Proteomes" id="UP000078561">
    <property type="component" value="Unassembled WGS sequence"/>
</dbReference>
<proteinExistence type="predicted"/>
<organism evidence="1">
    <name type="scientific">Absidia glauca</name>
    <name type="common">Pin mould</name>
    <dbReference type="NCBI Taxonomy" id="4829"/>
    <lineage>
        <taxon>Eukaryota</taxon>
        <taxon>Fungi</taxon>
        <taxon>Fungi incertae sedis</taxon>
        <taxon>Mucoromycota</taxon>
        <taxon>Mucoromycotina</taxon>
        <taxon>Mucoromycetes</taxon>
        <taxon>Mucorales</taxon>
        <taxon>Cunninghamellaceae</taxon>
        <taxon>Absidia</taxon>
    </lineage>
</organism>
<dbReference type="InParanoid" id="A0A163K9A4"/>
<sequence>MVYASMIATRCTSKATEWSDRKRICVHVKLEGELPIPFTRKMRSKKSGEFQNGECYRQNHPDRTNLRILDFADNKDLHGGGLSESLTSVPVIDGTQLEMKIKLPLPTHSSNNVCFAL</sequence>
<accession>A0A163K9A4</accession>
<protein>
    <submittedName>
        <fullName evidence="1">Uncharacterized protein</fullName>
    </submittedName>
</protein>
<evidence type="ECO:0000313" key="1">
    <source>
        <dbReference type="EMBL" id="SAM05383.1"/>
    </source>
</evidence>
<evidence type="ECO:0000313" key="2">
    <source>
        <dbReference type="Proteomes" id="UP000078561"/>
    </source>
</evidence>
<reference evidence="1" key="1">
    <citation type="submission" date="2016-04" db="EMBL/GenBank/DDBJ databases">
        <authorList>
            <person name="Evans L.H."/>
            <person name="Alamgir A."/>
            <person name="Owens N."/>
            <person name="Weber N.D."/>
            <person name="Virtaneva K."/>
            <person name="Barbian K."/>
            <person name="Babar A."/>
            <person name="Rosenke K."/>
        </authorList>
    </citation>
    <scope>NUCLEOTIDE SEQUENCE [LARGE SCALE GENOMIC DNA]</scope>
    <source>
        <strain evidence="1">CBS 101.48</strain>
    </source>
</reference>
<name>A0A163K9A4_ABSGL</name>
<keyword evidence="2" id="KW-1185">Reference proteome</keyword>
<dbReference type="AlphaFoldDB" id="A0A163K9A4"/>
<dbReference type="EMBL" id="LT554468">
    <property type="protein sequence ID" value="SAM05383.1"/>
    <property type="molecule type" value="Genomic_DNA"/>
</dbReference>